<dbReference type="GO" id="GO:0005634">
    <property type="term" value="C:nucleus"/>
    <property type="evidence" value="ECO:0007669"/>
    <property type="project" value="UniProtKB-SubCell"/>
</dbReference>
<organism evidence="12 13">
    <name type="scientific">Amphimedon queenslandica</name>
    <name type="common">Sponge</name>
    <dbReference type="NCBI Taxonomy" id="400682"/>
    <lineage>
        <taxon>Eukaryota</taxon>
        <taxon>Metazoa</taxon>
        <taxon>Porifera</taxon>
        <taxon>Demospongiae</taxon>
        <taxon>Heteroscleromorpha</taxon>
        <taxon>Haplosclerida</taxon>
        <taxon>Niphatidae</taxon>
        <taxon>Amphimedon</taxon>
    </lineage>
</organism>
<keyword evidence="7" id="KW-0963">Cytoplasm</keyword>
<sequence>MATAQQDSLEYVSVVLRVKRKRTSAEDGPPDALVVASKSMKLEQTEEASNSLENSGVFHWCGTYNGDIEKESTKSDKPLLDIVSKFNKKRPINSKISPFHKLTISDSKEQAKVEKKKSSAANRFKLLSSRRCLSDSRNEEKVSEGDRPLHLYEVVMDQDTQSNYDHIYRVKEENGSKMEGISTPEAAASVEDIGDITCNSTVLTREKITTDDNDDDGDYVYDVYMSRHCNMEAVSSFDWSTLSVYSHSSILIHDIFESDDDKFEDEDDSNDESNWRNDYPDEEDSESSSACSNSSVDSDNIHHSQYRHREPYYDELEFFGDSSGYYDNDNYEGGGADDYDTDDEEYV</sequence>
<keyword evidence="13" id="KW-1185">Reference proteome</keyword>
<dbReference type="PANTHER" id="PTHR31196:SF2">
    <property type="entry name" value="RNA POLYMERASE II NUCLEAR LOCALIZATION PROTEIN SLC7A6OS-RELATED"/>
    <property type="match status" value="1"/>
</dbReference>
<evidence type="ECO:0000256" key="5">
    <source>
        <dbReference type="ARBA" id="ARBA00017036"/>
    </source>
</evidence>
<name>A0AAN0JJ37_AMPQE</name>
<evidence type="ECO:0000256" key="3">
    <source>
        <dbReference type="ARBA" id="ARBA00004496"/>
    </source>
</evidence>
<reference evidence="13" key="1">
    <citation type="journal article" date="2010" name="Nature">
        <title>The Amphimedon queenslandica genome and the evolution of animal complexity.</title>
        <authorList>
            <person name="Srivastava M."/>
            <person name="Simakov O."/>
            <person name="Chapman J."/>
            <person name="Fahey B."/>
            <person name="Gauthier M.E."/>
            <person name="Mitros T."/>
            <person name="Richards G.S."/>
            <person name="Conaco C."/>
            <person name="Dacre M."/>
            <person name="Hellsten U."/>
            <person name="Larroux C."/>
            <person name="Putnam N.H."/>
            <person name="Stanke M."/>
            <person name="Adamska M."/>
            <person name="Darling A."/>
            <person name="Degnan S.M."/>
            <person name="Oakley T.H."/>
            <person name="Plachetzki D.C."/>
            <person name="Zhai Y."/>
            <person name="Adamski M."/>
            <person name="Calcino A."/>
            <person name="Cummins S.F."/>
            <person name="Goodstein D.M."/>
            <person name="Harris C."/>
            <person name="Jackson D.J."/>
            <person name="Leys S.P."/>
            <person name="Shu S."/>
            <person name="Woodcroft B.J."/>
            <person name="Vervoort M."/>
            <person name="Kosik K.S."/>
            <person name="Manning G."/>
            <person name="Degnan B.M."/>
            <person name="Rokhsar D.S."/>
        </authorList>
    </citation>
    <scope>NUCLEOTIDE SEQUENCE [LARGE SCALE GENOMIC DNA]</scope>
</reference>
<protein>
    <recommendedName>
        <fullName evidence="5">Probable RNA polymerase II nuclear localization protein SLC7A6OS</fullName>
    </recommendedName>
</protein>
<gene>
    <name evidence="12" type="primary">105314187</name>
</gene>
<evidence type="ECO:0000259" key="11">
    <source>
        <dbReference type="Pfam" id="PF08574"/>
    </source>
</evidence>
<evidence type="ECO:0000313" key="13">
    <source>
        <dbReference type="Proteomes" id="UP000007879"/>
    </source>
</evidence>
<dbReference type="InterPro" id="IPR013883">
    <property type="entry name" value="TF_Iwr1_dom"/>
</dbReference>
<dbReference type="GO" id="GO:0015031">
    <property type="term" value="P:protein transport"/>
    <property type="evidence" value="ECO:0007669"/>
    <property type="project" value="UniProtKB-KW"/>
</dbReference>
<evidence type="ECO:0000313" key="12">
    <source>
        <dbReference type="EnsemblMetazoa" id="XP_019856989.1"/>
    </source>
</evidence>
<evidence type="ECO:0000256" key="8">
    <source>
        <dbReference type="ARBA" id="ARBA00022927"/>
    </source>
</evidence>
<comment type="similarity">
    <text evidence="4">Belongs to the IWR1/SLC7A6OS family.</text>
</comment>
<keyword evidence="8" id="KW-0653">Protein transport</keyword>
<evidence type="ECO:0000256" key="4">
    <source>
        <dbReference type="ARBA" id="ARBA00010218"/>
    </source>
</evidence>
<feature type="domain" description="Transcription factor Iwr1" evidence="11">
    <location>
        <begin position="217"/>
        <end position="283"/>
    </location>
</feature>
<evidence type="ECO:0000256" key="10">
    <source>
        <dbReference type="SAM" id="MobiDB-lite"/>
    </source>
</evidence>
<feature type="compositionally biased region" description="Acidic residues" evidence="10">
    <location>
        <begin position="261"/>
        <end position="271"/>
    </location>
</feature>
<dbReference type="GO" id="GO:0032502">
    <property type="term" value="P:developmental process"/>
    <property type="evidence" value="ECO:0007669"/>
    <property type="project" value="TreeGrafter"/>
</dbReference>
<evidence type="ECO:0000256" key="6">
    <source>
        <dbReference type="ARBA" id="ARBA00022448"/>
    </source>
</evidence>
<dbReference type="PANTHER" id="PTHR31196">
    <property type="entry name" value="RNA POLYMERASE II NUCLEAR LOCALIZATION PROTEIN SLC7A6OS-RELATED"/>
    <property type="match status" value="1"/>
</dbReference>
<dbReference type="InterPro" id="IPR040218">
    <property type="entry name" value="SLC7A6OS"/>
</dbReference>
<feature type="region of interest" description="Disordered" evidence="10">
    <location>
        <begin position="324"/>
        <end position="347"/>
    </location>
</feature>
<accession>A0AAN0JJ37</accession>
<keyword evidence="9" id="KW-0539">Nucleus</keyword>
<evidence type="ECO:0000256" key="1">
    <source>
        <dbReference type="ARBA" id="ARBA00003202"/>
    </source>
</evidence>
<evidence type="ECO:0000256" key="2">
    <source>
        <dbReference type="ARBA" id="ARBA00004123"/>
    </source>
</evidence>
<comment type="function">
    <text evidence="1">Directs RNA polymerase II nuclear import.</text>
</comment>
<comment type="subcellular location">
    <subcellularLocation>
        <location evidence="3">Cytoplasm</location>
    </subcellularLocation>
    <subcellularLocation>
        <location evidence="2">Nucleus</location>
    </subcellularLocation>
</comment>
<evidence type="ECO:0000256" key="7">
    <source>
        <dbReference type="ARBA" id="ARBA00022490"/>
    </source>
</evidence>
<dbReference type="AlphaFoldDB" id="A0AAN0JJ37"/>
<evidence type="ECO:0000256" key="9">
    <source>
        <dbReference type="ARBA" id="ARBA00023242"/>
    </source>
</evidence>
<keyword evidence="6" id="KW-0813">Transport</keyword>
<dbReference type="Proteomes" id="UP000007879">
    <property type="component" value="Unassembled WGS sequence"/>
</dbReference>
<feature type="compositionally biased region" description="Low complexity" evidence="10">
    <location>
        <begin position="287"/>
        <end position="298"/>
    </location>
</feature>
<feature type="region of interest" description="Disordered" evidence="10">
    <location>
        <begin position="261"/>
        <end position="308"/>
    </location>
</feature>
<dbReference type="Pfam" id="PF08574">
    <property type="entry name" value="Iwr1"/>
    <property type="match status" value="1"/>
</dbReference>
<feature type="compositionally biased region" description="Acidic residues" evidence="10">
    <location>
        <begin position="335"/>
        <end position="347"/>
    </location>
</feature>
<feature type="compositionally biased region" description="Basic and acidic residues" evidence="10">
    <location>
        <begin position="299"/>
        <end position="308"/>
    </location>
</feature>
<proteinExistence type="inferred from homology"/>
<reference evidence="12" key="2">
    <citation type="submission" date="2024-06" db="UniProtKB">
        <authorList>
            <consortium name="EnsemblMetazoa"/>
        </authorList>
    </citation>
    <scope>IDENTIFICATION</scope>
</reference>
<dbReference type="GO" id="GO:0005737">
    <property type="term" value="C:cytoplasm"/>
    <property type="evidence" value="ECO:0007669"/>
    <property type="project" value="UniProtKB-SubCell"/>
</dbReference>
<dbReference type="EnsemblMetazoa" id="XM_020001430.1">
    <property type="protein sequence ID" value="XP_019856989.1"/>
    <property type="gene ID" value="LOC105314187"/>
</dbReference>